<dbReference type="OMA" id="RTPTMEH"/>
<proteinExistence type="predicted"/>
<protein>
    <submittedName>
        <fullName evidence="2">Uncharacterized protein</fullName>
    </submittedName>
</protein>
<organism evidence="2 3">
    <name type="scientific">Aspergillus violaceofuscus (strain CBS 115571)</name>
    <dbReference type="NCBI Taxonomy" id="1450538"/>
    <lineage>
        <taxon>Eukaryota</taxon>
        <taxon>Fungi</taxon>
        <taxon>Dikarya</taxon>
        <taxon>Ascomycota</taxon>
        <taxon>Pezizomycotina</taxon>
        <taxon>Eurotiomycetes</taxon>
        <taxon>Eurotiomycetidae</taxon>
        <taxon>Eurotiales</taxon>
        <taxon>Aspergillaceae</taxon>
        <taxon>Aspergillus</taxon>
    </lineage>
</organism>
<sequence>MVSYIFIRTPTMEHPRSTFHGLPRPASGGTDLSEVDIRGIDKILLLRVLYNEARLSTTAVRPFDYDLARQVMAAPILTIDMPHVGSWLSISSFCGRVIGVALTRNTAQGWIYDQLNEPGAFDRAVARARQLTAETLRRRAGALQAGDRDRDREGEREGTPPPPYSER</sequence>
<evidence type="ECO:0000313" key="3">
    <source>
        <dbReference type="Proteomes" id="UP000249829"/>
    </source>
</evidence>
<accession>A0A2V5GZ42</accession>
<keyword evidence="3" id="KW-1185">Reference proteome</keyword>
<dbReference type="AlphaFoldDB" id="A0A2V5GZ42"/>
<evidence type="ECO:0000313" key="2">
    <source>
        <dbReference type="EMBL" id="PYI16451.1"/>
    </source>
</evidence>
<gene>
    <name evidence="2" type="ORF">BO99DRAFT_465447</name>
</gene>
<feature type="region of interest" description="Disordered" evidence="1">
    <location>
        <begin position="137"/>
        <end position="167"/>
    </location>
</feature>
<reference evidence="2 3" key="1">
    <citation type="submission" date="2018-02" db="EMBL/GenBank/DDBJ databases">
        <title>The genomes of Aspergillus section Nigri reveals drivers in fungal speciation.</title>
        <authorList>
            <consortium name="DOE Joint Genome Institute"/>
            <person name="Vesth T.C."/>
            <person name="Nybo J."/>
            <person name="Theobald S."/>
            <person name="Brandl J."/>
            <person name="Frisvad J.C."/>
            <person name="Nielsen K.F."/>
            <person name="Lyhne E.K."/>
            <person name="Kogle M.E."/>
            <person name="Kuo A."/>
            <person name="Riley R."/>
            <person name="Clum A."/>
            <person name="Nolan M."/>
            <person name="Lipzen A."/>
            <person name="Salamov A."/>
            <person name="Henrissat B."/>
            <person name="Wiebenga A."/>
            <person name="De vries R.P."/>
            <person name="Grigoriev I.V."/>
            <person name="Mortensen U.H."/>
            <person name="Andersen M.R."/>
            <person name="Baker S.E."/>
        </authorList>
    </citation>
    <scope>NUCLEOTIDE SEQUENCE [LARGE SCALE GENOMIC DNA]</scope>
    <source>
        <strain evidence="2 3">CBS 115571</strain>
    </source>
</reference>
<evidence type="ECO:0000256" key="1">
    <source>
        <dbReference type="SAM" id="MobiDB-lite"/>
    </source>
</evidence>
<dbReference type="EMBL" id="KZ825169">
    <property type="protein sequence ID" value="PYI16451.1"/>
    <property type="molecule type" value="Genomic_DNA"/>
</dbReference>
<feature type="compositionally biased region" description="Basic and acidic residues" evidence="1">
    <location>
        <begin position="146"/>
        <end position="158"/>
    </location>
</feature>
<dbReference type="Proteomes" id="UP000249829">
    <property type="component" value="Unassembled WGS sequence"/>
</dbReference>
<name>A0A2V5GZ42_ASPV1</name>